<evidence type="ECO:0000256" key="1">
    <source>
        <dbReference type="SAM" id="MobiDB-lite"/>
    </source>
</evidence>
<feature type="domain" description="Peptidase M16 N-terminal" evidence="2">
    <location>
        <begin position="73"/>
        <end position="156"/>
    </location>
</feature>
<dbReference type="Proteomes" id="UP001228690">
    <property type="component" value="Chromosome"/>
</dbReference>
<dbReference type="Pfam" id="PF05193">
    <property type="entry name" value="Peptidase_M16_C"/>
    <property type="match status" value="1"/>
</dbReference>
<evidence type="ECO:0000259" key="2">
    <source>
        <dbReference type="Pfam" id="PF00675"/>
    </source>
</evidence>
<dbReference type="PANTHER" id="PTHR43016:SF13">
    <property type="entry name" value="PRESEQUENCE PROTEASE, MITOCHONDRIAL"/>
    <property type="match status" value="1"/>
</dbReference>
<keyword evidence="5" id="KW-1185">Reference proteome</keyword>
<feature type="compositionally biased region" description="Low complexity" evidence="1">
    <location>
        <begin position="277"/>
        <end position="287"/>
    </location>
</feature>
<feature type="domain" description="Peptidase M16 C-terminal" evidence="3">
    <location>
        <begin position="224"/>
        <end position="361"/>
    </location>
</feature>
<organism evidence="4 5">
    <name type="scientific">Candidatus Haliotispira prima</name>
    <dbReference type="NCBI Taxonomy" id="3034016"/>
    <lineage>
        <taxon>Bacteria</taxon>
        <taxon>Pseudomonadati</taxon>
        <taxon>Spirochaetota</taxon>
        <taxon>Spirochaetia</taxon>
        <taxon>Spirochaetales</taxon>
        <taxon>Spirochaetaceae</taxon>
        <taxon>Candidatus Haliotispira</taxon>
    </lineage>
</organism>
<dbReference type="InterPro" id="IPR007863">
    <property type="entry name" value="Peptidase_M16_C"/>
</dbReference>
<gene>
    <name evidence="4" type="ORF">P0082_04250</name>
</gene>
<reference evidence="4 5" key="1">
    <citation type="submission" date="2023-04" db="EMBL/GenBank/DDBJ databases">
        <title>Spirochaete genome identified in red abalone sample constitutes a novel genus.</title>
        <authorList>
            <person name="Sharma S.P."/>
            <person name="Purcell C.M."/>
            <person name="Hyde J.R."/>
            <person name="Severin A.J."/>
        </authorList>
    </citation>
    <scope>NUCLEOTIDE SEQUENCE [LARGE SCALE GENOMIC DNA]</scope>
    <source>
        <strain evidence="4 5">SP-2023</strain>
    </source>
</reference>
<sequence>MTQNIDKESTDSLDRLARLHAFELQYRETLLLPEHNGRAASAIALRHSSGAQLSIVACDSRESAFSYCFGTPPDNDKGLAHIVEHSVFCGSRNYPLKEPFANLQKTSVCSFLNAMTYPDQTLYPGASAFAPDFLQLLKVYGDAVFFPLLEEQALAQEGIRQTPDGPDGIVFNEMQGYYGDFESYVADYSLRSLFSNTPPHAHPNSYDAGGDPHAIASIDCRDYREIREFHRRHYRPENCRITMYGSIPRQHLAEILAYLAEELLGPAAAEGRQTGGPKPTNPEQKTPPQEPPLPQKQKLYQPIPVLQPGEKQRSIMFSWVLPPQHNPRQSLDYRLLAELLLGHPGAVLELPVMQSGWGADLCPGSGLESDLANPILRLGLSAYQPPISPAPEEGDCFRQLIFSTLEDFCRRAEQSPPEKELGLLWQGALNSLEYEEYSLEEHGGDDGIYALERCLQMAKAGHFYSGGPAAVFDSLQIFADIEALRAEGLAVFARKVRKYTLENPHWTLQLFEEVAAQENKGLSAIEVPDRLRLSPEQLHSRQQAFIQYQARRDEPEQIAKITAMNRAEFGELTRLPDCRREIQSLLPTDGSSIKAFKANETNEDKADSSHEIEFFYSETDREYSLIRLDLCWEISTWSKEQTVLLPLFLDLMEDLGLPGISYGEIAKQKSVSIGLWESDINLRPVFSPNQRPGEPPLRSFVYIRLSFLPGEWRKGLALFWQLLAGCNWEEDDPEQGRETGTEQEEDGAKNLKNPKNFGYGRLLELLHSRYYEKSQDLCSGPLGYAERRSRYRLSHTAPLPESSKQQARQAEWLYGLGQAELLDRLCRKDKKHLPHSLPQLAHSFRYLQKLLLHKAPLSCALTASPKTLTDLKRETAKQFLQARRQTVNTTAADFSPWADMVAAVSDIDEPAKHRRAYPRINPDLKTNSGIELWHGSIALENLCIALPAPPWSYGTWVPVTSPQLNQAPSSEEETEKRDRTVLHPAMVLLVKLLQSGPAWEKIRLQQGAYGVRVWLQNGFFLLCSSQDPHARNSVDLFYQAVKEIQAKAQAQAQNPDSEFLEEFEAALVQTLAEKLKEPLPGEYAGIALHQAKTGLQHSDLLAWLKCLRQLQIADLCRAAEYILELWPQKAVCIFAASGRISESEAAPELPLESNHLPRYG</sequence>
<dbReference type="InterPro" id="IPR011249">
    <property type="entry name" value="Metalloenz_LuxS/M16"/>
</dbReference>
<dbReference type="SUPFAM" id="SSF63411">
    <property type="entry name" value="LuxS/MPP-like metallohydrolase"/>
    <property type="match status" value="4"/>
</dbReference>
<dbReference type="PANTHER" id="PTHR43016">
    <property type="entry name" value="PRESEQUENCE PROTEASE"/>
    <property type="match status" value="1"/>
</dbReference>
<dbReference type="InterPro" id="IPR011765">
    <property type="entry name" value="Pept_M16_N"/>
</dbReference>
<proteinExistence type="predicted"/>
<dbReference type="Gene3D" id="3.30.830.10">
    <property type="entry name" value="Metalloenzyme, LuxS/M16 peptidase-like"/>
    <property type="match status" value="4"/>
</dbReference>
<dbReference type="EMBL" id="CP123443">
    <property type="protein sequence ID" value="WGK70078.1"/>
    <property type="molecule type" value="Genomic_DNA"/>
</dbReference>
<evidence type="ECO:0000259" key="3">
    <source>
        <dbReference type="Pfam" id="PF05193"/>
    </source>
</evidence>
<dbReference type="RefSeq" id="WP_326928284.1">
    <property type="nucleotide sequence ID" value="NZ_CP123443.1"/>
</dbReference>
<accession>A0ABY8MLM1</accession>
<protein>
    <submittedName>
        <fullName evidence="4">Insulinase family protein</fullName>
    </submittedName>
</protein>
<name>A0ABY8MLM1_9SPIO</name>
<evidence type="ECO:0000313" key="4">
    <source>
        <dbReference type="EMBL" id="WGK70078.1"/>
    </source>
</evidence>
<evidence type="ECO:0000313" key="5">
    <source>
        <dbReference type="Proteomes" id="UP001228690"/>
    </source>
</evidence>
<feature type="region of interest" description="Disordered" evidence="1">
    <location>
        <begin position="269"/>
        <end position="296"/>
    </location>
</feature>
<feature type="region of interest" description="Disordered" evidence="1">
    <location>
        <begin position="731"/>
        <end position="751"/>
    </location>
</feature>
<dbReference type="Pfam" id="PF00675">
    <property type="entry name" value="Peptidase_M16"/>
    <property type="match status" value="1"/>
</dbReference>